<keyword evidence="1" id="KW-0479">Metal-binding</keyword>
<evidence type="ECO:0000313" key="5">
    <source>
        <dbReference type="Proteomes" id="UP000183071"/>
    </source>
</evidence>
<evidence type="ECO:0000313" key="2">
    <source>
        <dbReference type="EMBL" id="KOY50828.1"/>
    </source>
</evidence>
<feature type="transmembrane region" description="Helical" evidence="1">
    <location>
        <begin position="247"/>
        <end position="264"/>
    </location>
</feature>
<keyword evidence="1 2" id="KW-0223">Dioxygenase</keyword>
<dbReference type="GO" id="GO:0005506">
    <property type="term" value="F:iron ion binding"/>
    <property type="evidence" value="ECO:0007669"/>
    <property type="project" value="UniProtKB-UniRule"/>
</dbReference>
<comment type="similarity">
    <text evidence="1">Belongs to the Brp/Blh beta-carotene diooxygenase family.</text>
</comment>
<dbReference type="EMBL" id="LGBR01000001">
    <property type="protein sequence ID" value="KOY50828.1"/>
    <property type="molecule type" value="Genomic_DNA"/>
</dbReference>
<feature type="transmembrane region" description="Helical" evidence="1">
    <location>
        <begin position="194"/>
        <end position="217"/>
    </location>
</feature>
<keyword evidence="1" id="KW-0472">Membrane</keyword>
<comment type="catalytic activity">
    <reaction evidence="1">
        <text>all-trans-beta-carotene + O2 = 2 all-trans-retinal</text>
        <dbReference type="Rhea" id="RHEA:32887"/>
        <dbReference type="ChEBI" id="CHEBI:15379"/>
        <dbReference type="ChEBI" id="CHEBI:17579"/>
        <dbReference type="ChEBI" id="CHEBI:17898"/>
        <dbReference type="EC" id="1.13.11.63"/>
    </reaction>
</comment>
<protein>
    <recommendedName>
        <fullName evidence="1">Probable beta-carotene 15,15'-dioxygenase</fullName>
        <ecNumber evidence="1">1.13.11.63</ecNumber>
    </recommendedName>
</protein>
<comment type="function">
    <text evidence="1">Catalyzes the cleavage of beta-carotene at its central double bond (15,15') to yield two molecules of all-trans-retinal.</text>
</comment>
<dbReference type="HAMAP" id="MF_02093">
    <property type="entry name" value="Beta_carotene_diox"/>
    <property type="match status" value="1"/>
</dbReference>
<dbReference type="Pfam" id="PF15461">
    <property type="entry name" value="BCD"/>
    <property type="match status" value="1"/>
</dbReference>
<organism evidence="2 4">
    <name type="scientific">Polaribacter dokdonensis DSW-5</name>
    <dbReference type="NCBI Taxonomy" id="1300348"/>
    <lineage>
        <taxon>Bacteria</taxon>
        <taxon>Pseudomonadati</taxon>
        <taxon>Bacteroidota</taxon>
        <taxon>Flavobacteriia</taxon>
        <taxon>Flavobacteriales</taxon>
        <taxon>Flavobacteriaceae</taxon>
    </lineage>
</organism>
<dbReference type="GO" id="GO:0005886">
    <property type="term" value="C:plasma membrane"/>
    <property type="evidence" value="ECO:0007669"/>
    <property type="project" value="UniProtKB-SubCell"/>
</dbReference>
<dbReference type="EMBL" id="FNUE01000001">
    <property type="protein sequence ID" value="SEE25126.1"/>
    <property type="molecule type" value="Genomic_DNA"/>
</dbReference>
<comment type="caution">
    <text evidence="1">Lacks conserved residue(s) required for the propagation of feature annotation.</text>
</comment>
<dbReference type="InterPro" id="IPR022270">
    <property type="entry name" value="Blh_diox"/>
</dbReference>
<accession>A0A0N0CER6</accession>
<feature type="transmembrane region" description="Helical" evidence="1">
    <location>
        <begin position="35"/>
        <end position="55"/>
    </location>
</feature>
<dbReference type="GO" id="GO:0010436">
    <property type="term" value="F:carotenoid dioxygenase activity"/>
    <property type="evidence" value="ECO:0007669"/>
    <property type="project" value="UniProtKB-UniRule"/>
</dbReference>
<comment type="subcellular location">
    <subcellularLocation>
        <location evidence="1">Cell membrane</location>
        <topology evidence="1">Multi-pass membrane protein</topology>
    </subcellularLocation>
</comment>
<dbReference type="GO" id="GO:0016121">
    <property type="term" value="P:carotene catabolic process"/>
    <property type="evidence" value="ECO:0007669"/>
    <property type="project" value="UniProtKB-UniRule"/>
</dbReference>
<dbReference type="EC" id="1.13.11.63" evidence="1"/>
<feature type="transmembrane region" description="Helical" evidence="1">
    <location>
        <begin position="117"/>
        <end position="136"/>
    </location>
</feature>
<dbReference type="GO" id="GO:0003834">
    <property type="term" value="F:beta-carotene 15,15'-dioxygenase activity"/>
    <property type="evidence" value="ECO:0007669"/>
    <property type="project" value="UniProtKB-EC"/>
</dbReference>
<evidence type="ECO:0000313" key="4">
    <source>
        <dbReference type="Proteomes" id="UP000037716"/>
    </source>
</evidence>
<dbReference type="OrthoDB" id="945227at2"/>
<keyword evidence="1" id="KW-1133">Transmembrane helix</keyword>
<evidence type="ECO:0000256" key="1">
    <source>
        <dbReference type="HAMAP-Rule" id="MF_02093"/>
    </source>
</evidence>
<keyword evidence="5" id="KW-1185">Reference proteome</keyword>
<dbReference type="Proteomes" id="UP000037716">
    <property type="component" value="Unassembled WGS sequence"/>
</dbReference>
<gene>
    <name evidence="2" type="ORF">I602_388</name>
    <name evidence="3" type="ORF">SAMN05444353_1397</name>
</gene>
<keyword evidence="1" id="KW-0560">Oxidoreductase</keyword>
<dbReference type="AlphaFoldDB" id="A0A0N0CER6"/>
<proteinExistence type="inferred from homology"/>
<name>A0A0N0CER6_9FLAO</name>
<evidence type="ECO:0000313" key="3">
    <source>
        <dbReference type="EMBL" id="SEE25126.1"/>
    </source>
</evidence>
<dbReference type="PATRIC" id="fig|1300348.6.peg.388"/>
<reference evidence="2 4" key="1">
    <citation type="submission" date="2015-07" db="EMBL/GenBank/DDBJ databases">
        <title>Genome of Polaribacter dokdonenesis DSW-5, isolated from seawater off Dokdo in Korea.</title>
        <authorList>
            <person name="Yoon K."/>
            <person name="Song J.Y."/>
            <person name="Kim J.F."/>
        </authorList>
    </citation>
    <scope>NUCLEOTIDE SEQUENCE [LARGE SCALE GENOMIC DNA]</scope>
    <source>
        <strain evidence="2 4">DSW-5</strain>
    </source>
</reference>
<keyword evidence="1" id="KW-0812">Transmembrane</keyword>
<comment type="caution">
    <text evidence="2">The sequence shown here is derived from an EMBL/GenBank/DDBJ whole genome shotgun (WGS) entry which is preliminary data.</text>
</comment>
<dbReference type="Proteomes" id="UP000183071">
    <property type="component" value="Unassembled WGS sequence"/>
</dbReference>
<feature type="transmembrane region" description="Helical" evidence="1">
    <location>
        <begin position="12"/>
        <end position="29"/>
    </location>
</feature>
<keyword evidence="1" id="KW-1003">Cell membrane</keyword>
<sequence length="297" mass="34624">MRHDIFINYQNFKIFFTFLLFWMGIQFGNIVEDSIAFFLVITIGILHGANDLLVLSKHSSTKRTLLSKNFLIYLILMLLCIIFFFLDAFLAIIMFLIISSFHFGEEHFSEILKQNMIIEYLYFLNYGLVIFGMLFYNSPIELKSIMVDLVGFSFNTLWIDTSLLVTTLLFVILSLYYVFRKVITIKVVLKETLFLVFLFLVFKTTSLIFGFAIYFILWHSIPSIIHQVLFLSGSFTKKTMTRFVKKAILYWLISAVGIILLYVLTPNIELFSSSLFAVLFAVTAPHMWVMSKMKISE</sequence>
<comment type="cofactor">
    <cofactor evidence="1">
        <name>Fe(2+)</name>
        <dbReference type="ChEBI" id="CHEBI:29033"/>
    </cofactor>
</comment>
<dbReference type="NCBIfam" id="TIGR03753">
    <property type="entry name" value="blh_monoox"/>
    <property type="match status" value="1"/>
</dbReference>
<feature type="transmembrane region" description="Helical" evidence="1">
    <location>
        <begin position="270"/>
        <end position="289"/>
    </location>
</feature>
<dbReference type="STRING" id="1300348.I602_388"/>
<feature type="transmembrane region" description="Helical" evidence="1">
    <location>
        <begin position="70"/>
        <end position="97"/>
    </location>
</feature>
<keyword evidence="1" id="KW-0408">Iron</keyword>
<feature type="transmembrane region" description="Helical" evidence="1">
    <location>
        <begin position="157"/>
        <end position="179"/>
    </location>
</feature>
<reference evidence="3 5" key="2">
    <citation type="submission" date="2016-10" db="EMBL/GenBank/DDBJ databases">
        <authorList>
            <person name="Varghese N."/>
            <person name="Submissions S."/>
        </authorList>
    </citation>
    <scope>NUCLEOTIDE SEQUENCE [LARGE SCALE GENOMIC DNA]</scope>
    <source>
        <strain evidence="3 5">DSW-5</strain>
    </source>
</reference>
<dbReference type="RefSeq" id="WP_053973090.1">
    <property type="nucleotide sequence ID" value="NZ_LGBR01000001.1"/>
</dbReference>